<evidence type="ECO:0000313" key="3">
    <source>
        <dbReference type="Proteomes" id="UP000652430"/>
    </source>
</evidence>
<evidence type="ECO:0000256" key="1">
    <source>
        <dbReference type="ARBA" id="ARBA00009981"/>
    </source>
</evidence>
<dbReference type="SUPFAM" id="SSF143120">
    <property type="entry name" value="YefM-like"/>
    <property type="match status" value="1"/>
</dbReference>
<name>A0ABQ3LX40_9SPHN</name>
<dbReference type="InterPro" id="IPR000014">
    <property type="entry name" value="PAS"/>
</dbReference>
<dbReference type="CDD" id="cd00130">
    <property type="entry name" value="PAS"/>
    <property type="match status" value="1"/>
</dbReference>
<dbReference type="EMBL" id="BNAQ01000004">
    <property type="protein sequence ID" value="GHH20676.1"/>
    <property type="molecule type" value="Genomic_DNA"/>
</dbReference>
<reference evidence="3" key="1">
    <citation type="journal article" date="2019" name="Int. J. Syst. Evol. Microbiol.">
        <title>The Global Catalogue of Microorganisms (GCM) 10K type strain sequencing project: providing services to taxonomists for standard genome sequencing and annotation.</title>
        <authorList>
            <consortium name="The Broad Institute Genomics Platform"/>
            <consortium name="The Broad Institute Genome Sequencing Center for Infectious Disease"/>
            <person name="Wu L."/>
            <person name="Ma J."/>
        </authorList>
    </citation>
    <scope>NUCLEOTIDE SEQUENCE [LARGE SCALE GENOMIC DNA]</scope>
    <source>
        <strain evidence="3">CGMCC 1.8957</strain>
    </source>
</reference>
<evidence type="ECO:0008006" key="4">
    <source>
        <dbReference type="Google" id="ProtNLM"/>
    </source>
</evidence>
<dbReference type="SUPFAM" id="SSF55785">
    <property type="entry name" value="PYP-like sensor domain (PAS domain)"/>
    <property type="match status" value="1"/>
</dbReference>
<dbReference type="InterPro" id="IPR036165">
    <property type="entry name" value="YefM-like_sf"/>
</dbReference>
<comment type="caution">
    <text evidence="2">The sequence shown here is derived from an EMBL/GenBank/DDBJ whole genome shotgun (WGS) entry which is preliminary data.</text>
</comment>
<dbReference type="RefSeq" id="WP_189676817.1">
    <property type="nucleotide sequence ID" value="NZ_BNAQ01000004.1"/>
</dbReference>
<accession>A0ABQ3LX40</accession>
<dbReference type="InterPro" id="IPR035965">
    <property type="entry name" value="PAS-like_dom_sf"/>
</dbReference>
<proteinExistence type="inferred from homology"/>
<dbReference type="Proteomes" id="UP000652430">
    <property type="component" value="Unassembled WGS sequence"/>
</dbReference>
<gene>
    <name evidence="2" type="ORF">GCM10008023_28860</name>
</gene>
<organism evidence="2 3">
    <name type="scientific">Sphingomonas glacialis</name>
    <dbReference type="NCBI Taxonomy" id="658225"/>
    <lineage>
        <taxon>Bacteria</taxon>
        <taxon>Pseudomonadati</taxon>
        <taxon>Pseudomonadota</taxon>
        <taxon>Alphaproteobacteria</taxon>
        <taxon>Sphingomonadales</taxon>
        <taxon>Sphingomonadaceae</taxon>
        <taxon>Sphingomonas</taxon>
    </lineage>
</organism>
<keyword evidence="3" id="KW-1185">Reference proteome</keyword>
<comment type="similarity">
    <text evidence="1">Belongs to the phD/YefM antitoxin family.</text>
</comment>
<sequence>MSSHPALAADQLVTASDLVRHFGAWQERAARAPLYVLHRGRPRFVLTSIETMDALCAAQPSLPAPTPIDAIAVLDAIGDSVLVADSSGAILGSSRAARAYFGVLARPGAPVDAIVPPGVRATLATAIRQVIDRGIGERLEIASAARAGRMLLLAIEPAGAGVAIIAQDATRDRDSRAAHATSAALAVAGIATVTLDPDGMLGEPISGAFGAMLDLASTVPLQQRFAAFFAADERPAFEAALADALGGKATAPLDSALLRAAHPALRVRIALAPIRRDGAIVGAVAVIIAACQISDLV</sequence>
<evidence type="ECO:0000313" key="2">
    <source>
        <dbReference type="EMBL" id="GHH20676.1"/>
    </source>
</evidence>
<protein>
    <recommendedName>
        <fullName evidence="4">PAS domain-containing protein</fullName>
    </recommendedName>
</protein>
<dbReference type="Gene3D" id="3.30.450.20">
    <property type="entry name" value="PAS domain"/>
    <property type="match status" value="1"/>
</dbReference>